<evidence type="ECO:0000259" key="2">
    <source>
        <dbReference type="Pfam" id="PF03629"/>
    </source>
</evidence>
<sequence>NFLIAQAEAGYTNGSIGQWGLQLANVIKETQGIPILLINGAVGGTTVAQHQRNDNYPEDLNTIYGRLLWRVHQAEVAQSIRAIFWHQGENDGTLPYNTYLEQWTDMYEDWLEDYPNLEGIYPFQVRAGCANPTWNRNVHRELPELLPLVIGNMSTTGGEGHDGCHFYHQAYIEWGDRMSRLVNRDLYGTAIPDNSEAPNPVSATWIGSTTLEIDYGSTGGGLVLEPGSMAYFSLSDG</sequence>
<dbReference type="InterPro" id="IPR036514">
    <property type="entry name" value="SGNH_hydro_sf"/>
</dbReference>
<gene>
    <name evidence="3" type="ORF">METZ01_LOCUS494024</name>
</gene>
<evidence type="ECO:0000256" key="1">
    <source>
        <dbReference type="ARBA" id="ARBA00022801"/>
    </source>
</evidence>
<dbReference type="SUPFAM" id="SSF52266">
    <property type="entry name" value="SGNH hydrolase"/>
    <property type="match status" value="1"/>
</dbReference>
<protein>
    <recommendedName>
        <fullName evidence="2">Sialate O-acetylesterase domain-containing protein</fullName>
    </recommendedName>
</protein>
<keyword evidence="1" id="KW-0378">Hydrolase</keyword>
<dbReference type="InterPro" id="IPR005181">
    <property type="entry name" value="SASA"/>
</dbReference>
<dbReference type="Gene3D" id="3.40.50.1110">
    <property type="entry name" value="SGNH hydrolase"/>
    <property type="match status" value="1"/>
</dbReference>
<feature type="non-terminal residue" evidence="3">
    <location>
        <position position="1"/>
    </location>
</feature>
<dbReference type="AlphaFoldDB" id="A0A383DA34"/>
<dbReference type="Pfam" id="PF03629">
    <property type="entry name" value="SASA"/>
    <property type="match status" value="1"/>
</dbReference>
<feature type="domain" description="Sialate O-acetylesterase" evidence="2">
    <location>
        <begin position="22"/>
        <end position="180"/>
    </location>
</feature>
<dbReference type="GO" id="GO:0016787">
    <property type="term" value="F:hydrolase activity"/>
    <property type="evidence" value="ECO:0007669"/>
    <property type="project" value="UniProtKB-KW"/>
</dbReference>
<evidence type="ECO:0000313" key="3">
    <source>
        <dbReference type="EMBL" id="SVE41170.1"/>
    </source>
</evidence>
<accession>A0A383DA34</accession>
<name>A0A383DA34_9ZZZZ</name>
<feature type="non-terminal residue" evidence="3">
    <location>
        <position position="237"/>
    </location>
</feature>
<organism evidence="3">
    <name type="scientific">marine metagenome</name>
    <dbReference type="NCBI Taxonomy" id="408172"/>
    <lineage>
        <taxon>unclassified sequences</taxon>
        <taxon>metagenomes</taxon>
        <taxon>ecological metagenomes</taxon>
    </lineage>
</organism>
<reference evidence="3" key="1">
    <citation type="submission" date="2018-05" db="EMBL/GenBank/DDBJ databases">
        <authorList>
            <person name="Lanie J.A."/>
            <person name="Ng W.-L."/>
            <person name="Kazmierczak K.M."/>
            <person name="Andrzejewski T.M."/>
            <person name="Davidsen T.M."/>
            <person name="Wayne K.J."/>
            <person name="Tettelin H."/>
            <person name="Glass J.I."/>
            <person name="Rusch D."/>
            <person name="Podicherti R."/>
            <person name="Tsui H.-C.T."/>
            <person name="Winkler M.E."/>
        </authorList>
    </citation>
    <scope>NUCLEOTIDE SEQUENCE</scope>
</reference>
<proteinExistence type="predicted"/>
<dbReference type="EMBL" id="UINC01215476">
    <property type="protein sequence ID" value="SVE41170.1"/>
    <property type="molecule type" value="Genomic_DNA"/>
</dbReference>